<dbReference type="InterPro" id="IPR029044">
    <property type="entry name" value="Nucleotide-diphossugar_trans"/>
</dbReference>
<evidence type="ECO:0000313" key="8">
    <source>
        <dbReference type="Proteomes" id="UP001196530"/>
    </source>
</evidence>
<dbReference type="EMBL" id="JAHLUX010000005">
    <property type="protein sequence ID" value="KAG7818653.1"/>
    <property type="molecule type" value="Genomic_DNA"/>
</dbReference>
<keyword evidence="6" id="KW-0732">Signal</keyword>
<keyword evidence="5" id="KW-0735">Signal-anchor</keyword>
<dbReference type="GO" id="GO:0006493">
    <property type="term" value="P:protein O-linked glycosylation"/>
    <property type="evidence" value="ECO:0007669"/>
    <property type="project" value="TreeGrafter"/>
</dbReference>
<feature type="chain" id="PRO_5042911562" evidence="6">
    <location>
        <begin position="18"/>
        <end position="582"/>
    </location>
</feature>
<evidence type="ECO:0000256" key="6">
    <source>
        <dbReference type="SAM" id="SignalP"/>
    </source>
</evidence>
<gene>
    <name evidence="7" type="ORF">KL928_002521</name>
</gene>
<proteinExistence type="inferred from homology"/>
<accession>A0AAN6I5H1</accession>
<dbReference type="GO" id="GO:0005794">
    <property type="term" value="C:Golgi apparatus"/>
    <property type="evidence" value="ECO:0007669"/>
    <property type="project" value="TreeGrafter"/>
</dbReference>
<dbReference type="SUPFAM" id="SSF53448">
    <property type="entry name" value="Nucleotide-diphospho-sugar transferases"/>
    <property type="match status" value="1"/>
</dbReference>
<dbReference type="GO" id="GO:0016020">
    <property type="term" value="C:membrane"/>
    <property type="evidence" value="ECO:0007669"/>
    <property type="project" value="UniProtKB-SubCell"/>
</dbReference>
<evidence type="ECO:0000256" key="3">
    <source>
        <dbReference type="ARBA" id="ARBA00022676"/>
    </source>
</evidence>
<reference evidence="7" key="1">
    <citation type="journal article" date="2021" name="G3 (Bethesda)">
        <title>Genomic diversity, chromosomal rearrangements, and interspecies hybridization in the ogataea polymorpha species complex.</title>
        <authorList>
            <person name="Hanson S.J."/>
            <person name="Cinneide E.O."/>
            <person name="Salzberg L.I."/>
            <person name="Wolfe K.H."/>
            <person name="McGowan J."/>
            <person name="Fitzpatrick D.A."/>
            <person name="Matlin K."/>
        </authorList>
    </citation>
    <scope>NUCLEOTIDE SEQUENCE</scope>
    <source>
        <strain evidence="7">61-244</strain>
    </source>
</reference>
<keyword evidence="5" id="KW-0812">Transmembrane</keyword>
<dbReference type="PANTHER" id="PTHR31121:SF14">
    <property type="entry name" value="O-GLYCOSIDE ALPHA-1,2-MANNOSYLTRANSFERASE HOMOLOG 6"/>
    <property type="match status" value="1"/>
</dbReference>
<organism evidence="7 8">
    <name type="scientific">Pichia angusta</name>
    <name type="common">Yeast</name>
    <name type="synonym">Hansenula polymorpha</name>
    <dbReference type="NCBI Taxonomy" id="870730"/>
    <lineage>
        <taxon>Eukaryota</taxon>
        <taxon>Fungi</taxon>
        <taxon>Dikarya</taxon>
        <taxon>Ascomycota</taxon>
        <taxon>Saccharomycotina</taxon>
        <taxon>Pichiomycetes</taxon>
        <taxon>Pichiales</taxon>
        <taxon>Pichiaceae</taxon>
        <taxon>Ogataea</taxon>
    </lineage>
</organism>
<sequence>MSLAILHPLLLLHISDHQTRVKGPVGGGILGVYEPDSKTYALFLGFEIDTTDGLQERLALFREVYPQLELLGSYQTADHDTIDLPTKVEPVTLRVNATHSAFVQGKQIKTEVKPTPFEEIGLNTIAAADTSQKSATQLANDAKAGLDTFHARIANIQTFLRTLASRRPTPVEYNKLRRINELNTQLALLQTDLDPSPRLIDLTLLFHAIRKLDPRVPATFYTYVPNIDVAQSLLRTVHSVESSFNKRHKYDWVFAYYADHEMSPELRARLQKLCSGQVHFERISSPHYDVPESIDQGKLHQALRQSASASPCSKFLQYKLKNRFQTYGFQFLPIMRNYRYYCNVEVGSQLACDVEDDFFRHMHSNQLVYGFASAPVESRTLTKSLVPAFEQFLGLLPYNETDVLPFVYENEYTQCNFDSNFEVVDLEFFRSRDYERLFHYLDNTNGFFLERWTDYNVKTLAVALFVPASKIFWLPNTGVSGLLNRNTCPLDKDVRIRNRCACDPAKDFAFSPQSGLRRLFHVLNWDLPESVPPTTANELAPKFRTPVNKLEAYLWTFEYMKSDLWFREQFMGKPRHKRDTTS</sequence>
<name>A0AAN6I5H1_PICAN</name>
<evidence type="ECO:0000256" key="5">
    <source>
        <dbReference type="ARBA" id="ARBA00022968"/>
    </source>
</evidence>
<dbReference type="GO" id="GO:0006487">
    <property type="term" value="P:protein N-linked glycosylation"/>
    <property type="evidence" value="ECO:0007669"/>
    <property type="project" value="TreeGrafter"/>
</dbReference>
<keyword evidence="4" id="KW-0808">Transferase</keyword>
<evidence type="ECO:0000256" key="4">
    <source>
        <dbReference type="ARBA" id="ARBA00022679"/>
    </source>
</evidence>
<keyword evidence="3" id="KW-0328">Glycosyltransferase</keyword>
<comment type="caution">
    <text evidence="7">The sequence shown here is derived from an EMBL/GenBank/DDBJ whole genome shotgun (WGS) entry which is preliminary data.</text>
</comment>
<dbReference type="RefSeq" id="XP_043059675.1">
    <property type="nucleotide sequence ID" value="XM_043203007.1"/>
</dbReference>
<protein>
    <submittedName>
        <fullName evidence="7">Uncharacterized protein</fullName>
    </submittedName>
</protein>
<dbReference type="Pfam" id="PF01793">
    <property type="entry name" value="Glyco_transf_15"/>
    <property type="match status" value="1"/>
</dbReference>
<evidence type="ECO:0000313" key="7">
    <source>
        <dbReference type="EMBL" id="KAG7818653.1"/>
    </source>
</evidence>
<dbReference type="Gene3D" id="3.40.140.10">
    <property type="entry name" value="Cytidine Deaminase, domain 2"/>
    <property type="match status" value="1"/>
</dbReference>
<dbReference type="GO" id="GO:0000026">
    <property type="term" value="F:alpha-1,2-mannosyltransferase activity"/>
    <property type="evidence" value="ECO:0007669"/>
    <property type="project" value="TreeGrafter"/>
</dbReference>
<evidence type="ECO:0000256" key="2">
    <source>
        <dbReference type="ARBA" id="ARBA00007677"/>
    </source>
</evidence>
<comment type="subcellular location">
    <subcellularLocation>
        <location evidence="1">Membrane</location>
        <topology evidence="1">Single-pass type II membrane protein</topology>
    </subcellularLocation>
</comment>
<dbReference type="AlphaFoldDB" id="A0AAN6I5H1"/>
<dbReference type="Proteomes" id="UP001196530">
    <property type="component" value="Unassembled WGS sequence"/>
</dbReference>
<dbReference type="InterPro" id="IPR002685">
    <property type="entry name" value="Glyco_trans_15"/>
</dbReference>
<comment type="similarity">
    <text evidence="2">Belongs to the glycosyltransferase 15 family.</text>
</comment>
<dbReference type="Gene3D" id="3.90.550.10">
    <property type="entry name" value="Spore Coat Polysaccharide Biosynthesis Protein SpsA, Chain A"/>
    <property type="match status" value="1"/>
</dbReference>
<dbReference type="GeneID" id="66126572"/>
<feature type="signal peptide" evidence="6">
    <location>
        <begin position="1"/>
        <end position="17"/>
    </location>
</feature>
<dbReference type="PANTHER" id="PTHR31121">
    <property type="entry name" value="ALPHA-1,2 MANNOSYLTRANSFERASE KTR1"/>
    <property type="match status" value="1"/>
</dbReference>
<evidence type="ECO:0000256" key="1">
    <source>
        <dbReference type="ARBA" id="ARBA00004606"/>
    </source>
</evidence>
<dbReference type="GO" id="GO:0000032">
    <property type="term" value="P:cell wall mannoprotein biosynthetic process"/>
    <property type="evidence" value="ECO:0007669"/>
    <property type="project" value="TreeGrafter"/>
</dbReference>